<name>A0A0S6W6A7_VECG1</name>
<organism evidence="6 7">
    <name type="scientific">Vecturithrix granuli</name>
    <dbReference type="NCBI Taxonomy" id="1499967"/>
    <lineage>
        <taxon>Bacteria</taxon>
        <taxon>Candidatus Moduliflexota</taxon>
        <taxon>Candidatus Vecturitrichia</taxon>
        <taxon>Candidatus Vecturitrichales</taxon>
        <taxon>Candidatus Vecturitrichaceae</taxon>
        <taxon>Candidatus Vecturithrix</taxon>
    </lineage>
</organism>
<evidence type="ECO:0000256" key="1">
    <source>
        <dbReference type="ARBA" id="ARBA00010062"/>
    </source>
</evidence>
<dbReference type="PANTHER" id="PTHR30483">
    <property type="entry name" value="LEUCINE-SPECIFIC-BINDING PROTEIN"/>
    <property type="match status" value="1"/>
</dbReference>
<dbReference type="EMBL" id="DF820463">
    <property type="protein sequence ID" value="GAK55128.1"/>
    <property type="molecule type" value="Genomic_DNA"/>
</dbReference>
<feature type="domain" description="Leucine-binding protein" evidence="5">
    <location>
        <begin position="30"/>
        <end position="368"/>
    </location>
</feature>
<protein>
    <submittedName>
        <fullName evidence="6">Branched chain amino acid ABC transporter substrate-binding protein</fullName>
    </submittedName>
</protein>
<dbReference type="InterPro" id="IPR028082">
    <property type="entry name" value="Peripla_BP_I"/>
</dbReference>
<sequence>MKKRNALFCIVLAGMIGCWIYPHVTAAVEPIYVGVSAPFSKEYAEYGVSFEKGIRLALETINAAGGLQGQPLELVVGDSEGDPNIAKRVARKLTEDTRIVAVIGDFASSCSMAAQPFFHRTGMVQISPTSSHPSFAPGSPFSFSLPGTDELLSTFMARAVVEKLQKKKVAVLYLNNDWGVAAQNIFITEVKRLGGEIVAVESFLDQSTDFLPVLEKLRAAQPDLLYLFTQLPDGKMILTQRQQIGWDDVFVMGYVDFYSPTIFELDAGARRNLYTSSLGFFPMSPRPEVQTFVNNFETKYQEPPTQEAALAYDALNLIAAAIKQAGTDHKAIRDALANLKDFPGVTGIMSFDQDGNVVKEYPILQVREKDFALVE</sequence>
<keyword evidence="4" id="KW-0029">Amino-acid transport</keyword>
<dbReference type="InterPro" id="IPR051010">
    <property type="entry name" value="BCAA_transport"/>
</dbReference>
<dbReference type="HOGENOM" id="CLU_027128_6_2_0"/>
<dbReference type="Pfam" id="PF13458">
    <property type="entry name" value="Peripla_BP_6"/>
    <property type="match status" value="1"/>
</dbReference>
<comment type="similarity">
    <text evidence="1">Belongs to the leucine-binding protein family.</text>
</comment>
<dbReference type="PANTHER" id="PTHR30483:SF6">
    <property type="entry name" value="PERIPLASMIC BINDING PROTEIN OF ABC TRANSPORTER FOR NATURAL AMINO ACIDS"/>
    <property type="match status" value="1"/>
</dbReference>
<evidence type="ECO:0000313" key="6">
    <source>
        <dbReference type="EMBL" id="GAK55128.1"/>
    </source>
</evidence>
<gene>
    <name evidence="6" type="ORF">U27_01959</name>
</gene>
<accession>A0A0S6W6A7</accession>
<evidence type="ECO:0000313" key="7">
    <source>
        <dbReference type="Proteomes" id="UP000030661"/>
    </source>
</evidence>
<keyword evidence="7" id="KW-1185">Reference proteome</keyword>
<dbReference type="eggNOG" id="COG0683">
    <property type="taxonomic scope" value="Bacteria"/>
</dbReference>
<evidence type="ECO:0000256" key="3">
    <source>
        <dbReference type="ARBA" id="ARBA00022729"/>
    </source>
</evidence>
<evidence type="ECO:0000256" key="2">
    <source>
        <dbReference type="ARBA" id="ARBA00022448"/>
    </source>
</evidence>
<evidence type="ECO:0000259" key="5">
    <source>
        <dbReference type="Pfam" id="PF13458"/>
    </source>
</evidence>
<dbReference type="InterPro" id="IPR028081">
    <property type="entry name" value="Leu-bd"/>
</dbReference>
<dbReference type="PRINTS" id="PR00337">
    <property type="entry name" value="LEUILEVALBP"/>
</dbReference>
<dbReference type="Gene3D" id="3.40.50.2300">
    <property type="match status" value="2"/>
</dbReference>
<dbReference type="Proteomes" id="UP000030661">
    <property type="component" value="Unassembled WGS sequence"/>
</dbReference>
<dbReference type="AlphaFoldDB" id="A0A0S6W6A7"/>
<reference evidence="6 7" key="1">
    <citation type="journal article" date="2015" name="PeerJ">
        <title>First genomic representation of candidate bacterial phylum KSB3 points to enhanced environmental sensing as a trigger of wastewater bulking.</title>
        <authorList>
            <person name="Sekiguchi Y."/>
            <person name="Ohashi A."/>
            <person name="Parks D.H."/>
            <person name="Yamauchi T."/>
            <person name="Tyson G.W."/>
            <person name="Hugenholtz P."/>
        </authorList>
    </citation>
    <scope>NUCLEOTIDE SEQUENCE [LARGE SCALE GENOMIC DNA]</scope>
</reference>
<dbReference type="STRING" id="1499967.U27_01959"/>
<dbReference type="InterPro" id="IPR000709">
    <property type="entry name" value="Leu_Ile_Val-bd"/>
</dbReference>
<dbReference type="GO" id="GO:0006865">
    <property type="term" value="P:amino acid transport"/>
    <property type="evidence" value="ECO:0007669"/>
    <property type="project" value="UniProtKB-KW"/>
</dbReference>
<dbReference type="PROSITE" id="PS51257">
    <property type="entry name" value="PROKAR_LIPOPROTEIN"/>
    <property type="match status" value="1"/>
</dbReference>
<keyword evidence="3" id="KW-0732">Signal</keyword>
<evidence type="ECO:0000256" key="4">
    <source>
        <dbReference type="ARBA" id="ARBA00022970"/>
    </source>
</evidence>
<keyword evidence="2" id="KW-0813">Transport</keyword>
<dbReference type="CDD" id="cd06349">
    <property type="entry name" value="PBP1_ABC_HAAT-like"/>
    <property type="match status" value="1"/>
</dbReference>
<dbReference type="SUPFAM" id="SSF53822">
    <property type="entry name" value="Periplasmic binding protein-like I"/>
    <property type="match status" value="1"/>
</dbReference>
<proteinExistence type="inferred from homology"/>